<dbReference type="EMBL" id="AATS01000002">
    <property type="protein sequence ID" value="EAU55831.1"/>
    <property type="molecule type" value="Genomic_DNA"/>
</dbReference>
<dbReference type="OrthoDB" id="6555722at2"/>
<sequence length="117" mass="12970">MSDAELSELSVADVLPIGICIEGVRYRKFRLRAGTLRDSIRAAEALAEEGIDTTEATSNQLRYATIAQKLDIENLGRQLTLDEMLDMSDRDTLIIEKADDEIEKKLDALSESLPQSA</sequence>
<evidence type="ECO:0000313" key="1">
    <source>
        <dbReference type="EMBL" id="EAU55831.1"/>
    </source>
</evidence>
<gene>
    <name evidence="1" type="ORF">SPV1_02747</name>
</gene>
<protein>
    <submittedName>
        <fullName evidence="1">Uncharacterized protein</fullName>
    </submittedName>
</protein>
<accession>Q0F1R9</accession>
<dbReference type="STRING" id="314344.AL013_10565"/>
<dbReference type="RefSeq" id="WP_009850850.1">
    <property type="nucleotide sequence ID" value="NZ_DS022295.1"/>
</dbReference>
<dbReference type="HOGENOM" id="CLU_168217_0_0_0"/>
<name>Q0F1R9_9PROT</name>
<dbReference type="AlphaFoldDB" id="Q0F1R9"/>
<dbReference type="Proteomes" id="UP000005297">
    <property type="component" value="Unassembled WGS sequence"/>
</dbReference>
<organism evidence="1 2">
    <name type="scientific">Mariprofundus ferrooxydans PV-1</name>
    <dbReference type="NCBI Taxonomy" id="314345"/>
    <lineage>
        <taxon>Bacteria</taxon>
        <taxon>Pseudomonadati</taxon>
        <taxon>Pseudomonadota</taxon>
        <taxon>Candidatius Mariprofundia</taxon>
        <taxon>Mariprofundales</taxon>
        <taxon>Mariprofundaceae</taxon>
        <taxon>Mariprofundus</taxon>
    </lineage>
</organism>
<keyword evidence="2" id="KW-1185">Reference proteome</keyword>
<proteinExistence type="predicted"/>
<comment type="caution">
    <text evidence="1">The sequence shown here is derived from an EMBL/GenBank/DDBJ whole genome shotgun (WGS) entry which is preliminary data.</text>
</comment>
<evidence type="ECO:0000313" key="2">
    <source>
        <dbReference type="Proteomes" id="UP000005297"/>
    </source>
</evidence>
<dbReference type="InParanoid" id="Q0F1R9"/>
<reference evidence="1 2" key="1">
    <citation type="submission" date="2006-09" db="EMBL/GenBank/DDBJ databases">
        <authorList>
            <person name="Emerson D."/>
            <person name="Ferriera S."/>
            <person name="Johnson J."/>
            <person name="Kravitz S."/>
            <person name="Halpern A."/>
            <person name="Remington K."/>
            <person name="Beeson K."/>
            <person name="Tran B."/>
            <person name="Rogers Y.-H."/>
            <person name="Friedman R."/>
            <person name="Venter J.C."/>
        </authorList>
    </citation>
    <scope>NUCLEOTIDE SEQUENCE [LARGE SCALE GENOMIC DNA]</scope>
    <source>
        <strain evidence="1 2">PV-1</strain>
    </source>
</reference>
<dbReference type="eggNOG" id="ENOG50343VJ">
    <property type="taxonomic scope" value="Bacteria"/>
</dbReference>